<keyword evidence="4" id="KW-1185">Reference proteome</keyword>
<dbReference type="RefSeq" id="WP_386376068.1">
    <property type="nucleotide sequence ID" value="NZ_JBHUMP010000036.1"/>
</dbReference>
<evidence type="ECO:0000313" key="4">
    <source>
        <dbReference type="Proteomes" id="UP001597474"/>
    </source>
</evidence>
<comment type="caution">
    <text evidence="3">The sequence shown here is derived from an EMBL/GenBank/DDBJ whole genome shotgun (WGS) entry which is preliminary data.</text>
</comment>
<protein>
    <submittedName>
        <fullName evidence="3">DUF1127 domain-containing protein</fullName>
    </submittedName>
</protein>
<reference evidence="4" key="1">
    <citation type="journal article" date="2019" name="Int. J. Syst. Evol. Microbiol.">
        <title>The Global Catalogue of Microorganisms (GCM) 10K type strain sequencing project: providing services to taxonomists for standard genome sequencing and annotation.</title>
        <authorList>
            <consortium name="The Broad Institute Genomics Platform"/>
            <consortium name="The Broad Institute Genome Sequencing Center for Infectious Disease"/>
            <person name="Wu L."/>
            <person name="Ma J."/>
        </authorList>
    </citation>
    <scope>NUCLEOTIDE SEQUENCE [LARGE SCALE GENOMIC DNA]</scope>
    <source>
        <strain evidence="4">TISTR 2562</strain>
    </source>
</reference>
<accession>A0ABW5U909</accession>
<evidence type="ECO:0000259" key="2">
    <source>
        <dbReference type="Pfam" id="PF06568"/>
    </source>
</evidence>
<dbReference type="Proteomes" id="UP001597474">
    <property type="component" value="Unassembled WGS sequence"/>
</dbReference>
<proteinExistence type="predicted"/>
<name>A0ABW5U909_9RHOB</name>
<feature type="region of interest" description="Disordered" evidence="1">
    <location>
        <begin position="81"/>
        <end position="103"/>
    </location>
</feature>
<dbReference type="EMBL" id="JBHUMP010000036">
    <property type="protein sequence ID" value="MFD2741641.1"/>
    <property type="molecule type" value="Genomic_DNA"/>
</dbReference>
<dbReference type="InterPro" id="IPR009506">
    <property type="entry name" value="YjiS-like"/>
</dbReference>
<dbReference type="Pfam" id="PF06568">
    <property type="entry name" value="YjiS-like"/>
    <property type="match status" value="1"/>
</dbReference>
<feature type="domain" description="YjiS-like" evidence="2">
    <location>
        <begin position="31"/>
        <end position="65"/>
    </location>
</feature>
<sequence length="103" mass="11425">MTIYITRKMLADFARGSARVEPFGVFYQLGRSIARYGLRRRAIAELEAMDDATLRDIGIYRGDIRRVVDGLSDADLGLRRPRQSSQEIAGKPKLAAGQNVSPA</sequence>
<organism evidence="3 4">
    <name type="scientific">Sulfitobacter aestuarii</name>
    <dbReference type="NCBI Taxonomy" id="2161676"/>
    <lineage>
        <taxon>Bacteria</taxon>
        <taxon>Pseudomonadati</taxon>
        <taxon>Pseudomonadota</taxon>
        <taxon>Alphaproteobacteria</taxon>
        <taxon>Rhodobacterales</taxon>
        <taxon>Roseobacteraceae</taxon>
        <taxon>Sulfitobacter</taxon>
    </lineage>
</organism>
<evidence type="ECO:0000256" key="1">
    <source>
        <dbReference type="SAM" id="MobiDB-lite"/>
    </source>
</evidence>
<evidence type="ECO:0000313" key="3">
    <source>
        <dbReference type="EMBL" id="MFD2741641.1"/>
    </source>
</evidence>
<gene>
    <name evidence="3" type="ORF">ACFSUD_18935</name>
</gene>